<comment type="subcellular location">
    <subcellularLocation>
        <location evidence="1 10">Cell outer membrane</location>
        <topology evidence="1 10">Multi-pass membrane protein</topology>
    </subcellularLocation>
</comment>
<dbReference type="InterPro" id="IPR036942">
    <property type="entry name" value="Beta-barrel_TonB_sf"/>
</dbReference>
<dbReference type="Gene3D" id="2.170.130.10">
    <property type="entry name" value="TonB-dependent receptor, plug domain"/>
    <property type="match status" value="1"/>
</dbReference>
<keyword evidence="6 11" id="KW-0798">TonB box</keyword>
<keyword evidence="2 10" id="KW-0813">Transport</keyword>
<dbReference type="Pfam" id="PF07715">
    <property type="entry name" value="Plug"/>
    <property type="match status" value="1"/>
</dbReference>
<evidence type="ECO:0000256" key="4">
    <source>
        <dbReference type="ARBA" id="ARBA00022692"/>
    </source>
</evidence>
<dbReference type="InterPro" id="IPR037066">
    <property type="entry name" value="Plug_dom_sf"/>
</dbReference>
<evidence type="ECO:0000259" key="12">
    <source>
        <dbReference type="Pfam" id="PF00593"/>
    </source>
</evidence>
<dbReference type="InterPro" id="IPR039426">
    <property type="entry name" value="TonB-dep_rcpt-like"/>
</dbReference>
<keyword evidence="5" id="KW-0732">Signal</keyword>
<name>A0A937FBI9_9BACT</name>
<reference evidence="14" key="1">
    <citation type="submission" date="2021-01" db="EMBL/GenBank/DDBJ databases">
        <title>Fulvivirga kasyanovii gen. nov., sp nov., a novel member of the phylum Bacteroidetes isolated from seawater in a mussel farm.</title>
        <authorList>
            <person name="Zhao L.-H."/>
            <person name="Wang Z.-J."/>
        </authorList>
    </citation>
    <scope>NUCLEOTIDE SEQUENCE</scope>
    <source>
        <strain evidence="14">2943</strain>
    </source>
</reference>
<dbReference type="SUPFAM" id="SSF49464">
    <property type="entry name" value="Carboxypeptidase regulatory domain-like"/>
    <property type="match status" value="1"/>
</dbReference>
<keyword evidence="15" id="KW-1185">Reference proteome</keyword>
<feature type="domain" description="TonB-dependent receptor-like beta-barrel" evidence="12">
    <location>
        <begin position="393"/>
        <end position="769"/>
    </location>
</feature>
<dbReference type="GO" id="GO:0044718">
    <property type="term" value="P:siderophore transmembrane transport"/>
    <property type="evidence" value="ECO:0007669"/>
    <property type="project" value="TreeGrafter"/>
</dbReference>
<dbReference type="AlphaFoldDB" id="A0A937FBI9"/>
<dbReference type="Gene3D" id="2.60.40.1120">
    <property type="entry name" value="Carboxypeptidase-like, regulatory domain"/>
    <property type="match status" value="1"/>
</dbReference>
<accession>A0A937FBI9</accession>
<feature type="domain" description="TonB-dependent receptor plug" evidence="13">
    <location>
        <begin position="125"/>
        <end position="228"/>
    </location>
</feature>
<evidence type="ECO:0000256" key="9">
    <source>
        <dbReference type="ARBA" id="ARBA00023237"/>
    </source>
</evidence>
<dbReference type="EMBL" id="JAESIY010000014">
    <property type="protein sequence ID" value="MBL3658612.1"/>
    <property type="molecule type" value="Genomic_DNA"/>
</dbReference>
<dbReference type="SUPFAM" id="SSF56935">
    <property type="entry name" value="Porins"/>
    <property type="match status" value="1"/>
</dbReference>
<gene>
    <name evidence="14" type="ORF">JL102_20850</name>
</gene>
<evidence type="ECO:0000313" key="15">
    <source>
        <dbReference type="Proteomes" id="UP000659388"/>
    </source>
</evidence>
<dbReference type="PANTHER" id="PTHR30069:SF29">
    <property type="entry name" value="HEMOGLOBIN AND HEMOGLOBIN-HAPTOGLOBIN-BINDING PROTEIN 1-RELATED"/>
    <property type="match status" value="1"/>
</dbReference>
<dbReference type="Proteomes" id="UP000659388">
    <property type="component" value="Unassembled WGS sequence"/>
</dbReference>
<evidence type="ECO:0000256" key="3">
    <source>
        <dbReference type="ARBA" id="ARBA00022452"/>
    </source>
</evidence>
<evidence type="ECO:0000259" key="13">
    <source>
        <dbReference type="Pfam" id="PF07715"/>
    </source>
</evidence>
<dbReference type="GO" id="GO:0015344">
    <property type="term" value="F:siderophore uptake transmembrane transporter activity"/>
    <property type="evidence" value="ECO:0007669"/>
    <property type="project" value="TreeGrafter"/>
</dbReference>
<keyword evidence="9 10" id="KW-0998">Cell outer membrane</keyword>
<keyword evidence="4 10" id="KW-0812">Transmembrane</keyword>
<dbReference type="InterPro" id="IPR000531">
    <property type="entry name" value="Beta-barrel_TonB"/>
</dbReference>
<dbReference type="GO" id="GO:0009279">
    <property type="term" value="C:cell outer membrane"/>
    <property type="evidence" value="ECO:0007669"/>
    <property type="project" value="UniProtKB-SubCell"/>
</dbReference>
<evidence type="ECO:0000256" key="8">
    <source>
        <dbReference type="ARBA" id="ARBA00023170"/>
    </source>
</evidence>
<evidence type="ECO:0000256" key="5">
    <source>
        <dbReference type="ARBA" id="ARBA00022729"/>
    </source>
</evidence>
<dbReference type="Pfam" id="PF00593">
    <property type="entry name" value="TonB_dep_Rec_b-barrel"/>
    <property type="match status" value="1"/>
</dbReference>
<proteinExistence type="inferred from homology"/>
<dbReference type="Gene3D" id="2.40.170.20">
    <property type="entry name" value="TonB-dependent receptor, beta-barrel domain"/>
    <property type="match status" value="1"/>
</dbReference>
<evidence type="ECO:0000256" key="10">
    <source>
        <dbReference type="PROSITE-ProRule" id="PRU01360"/>
    </source>
</evidence>
<evidence type="ECO:0000256" key="7">
    <source>
        <dbReference type="ARBA" id="ARBA00023136"/>
    </source>
</evidence>
<keyword evidence="3 10" id="KW-1134">Transmembrane beta strand</keyword>
<keyword evidence="7 10" id="KW-0472">Membrane</keyword>
<dbReference type="RefSeq" id="WP_202246405.1">
    <property type="nucleotide sequence ID" value="NZ_JAESIY010000014.1"/>
</dbReference>
<keyword evidence="8 14" id="KW-0675">Receptor</keyword>
<dbReference type="Pfam" id="PF13715">
    <property type="entry name" value="CarbopepD_reg_2"/>
    <property type="match status" value="1"/>
</dbReference>
<dbReference type="PROSITE" id="PS52016">
    <property type="entry name" value="TONB_DEPENDENT_REC_3"/>
    <property type="match status" value="1"/>
</dbReference>
<sequence length="804" mass="90959">MRGTTIKSLFITIHLSLYVVLLASGQEITLTGFIYNHEGEALEGATVAAYPAKTIAITTANGKFSIPINSKKTNTLTVSYVGYITKEISLSSQDFKTPMNMLLQPSLQELQEVTISSNIDKLERREEALNIETVNDDFIRKNMGGSLMESLERLPGVSSIGIGSGQSKPLIRGLGFNRVSVIDKGIKHEAQQWGADHGLEIDQFRASKIKILKGPASFIYGSDAIGGVIDILPPPAPKENSLAGAVDIIGKSNNNLLGGSFNLYGRGQALFFNTRITHQNYGDYKVATDRVSVYNAPVMLNNHKVRNTAGRETNLHLDIGLIKDHIKSTFYITNTYSKSGFFANAHGLEPRQVDHELHDRSSRDILHPFQKVNHFKVINSSEFIWSANHKLITEIGYQNNLREERSNYVSHGYMPATYPDNLNIEEDLERKFNKDILSANFRDILWLGKHNLTIGINSAHQDNKISGWGFLIPSFQQLNTGTYIYDKYEINKQWLLHAAIRWDYAKIQIREYYDWFESKNAESNSAPIYIQRSSHQSRDFNNLTWSAGVNYNHDQLQLKFNIGKSFRMPIAKELGANGVNYHYYSYERGDINLNPEQSYQADLGMTWTAPSWTLEATPFFNYFQNYIYLNPTADHDYLYGAGNQVFEYTQSKVMRYGGEVSAHWKLYKTISTEVAGEFVYAQQLNGEKQGFSLPISPAPSALFSISWSPEIKRLSKTSFSVDYRVTARQNRIVPPEKETPGSQVINLRASTSIHFGQQPLLVSLQARNLLNSKYFNHTSFYRLIDMPEAGRNIILSLNIPFTIK</sequence>
<evidence type="ECO:0000256" key="2">
    <source>
        <dbReference type="ARBA" id="ARBA00022448"/>
    </source>
</evidence>
<dbReference type="InterPro" id="IPR008969">
    <property type="entry name" value="CarboxyPept-like_regulatory"/>
</dbReference>
<comment type="similarity">
    <text evidence="10 11">Belongs to the TonB-dependent receptor family.</text>
</comment>
<protein>
    <submittedName>
        <fullName evidence="14">TonB-dependent receptor</fullName>
    </submittedName>
</protein>
<evidence type="ECO:0000256" key="1">
    <source>
        <dbReference type="ARBA" id="ARBA00004571"/>
    </source>
</evidence>
<evidence type="ECO:0000313" key="14">
    <source>
        <dbReference type="EMBL" id="MBL3658612.1"/>
    </source>
</evidence>
<organism evidence="14 15">
    <name type="scientific">Fulvivirga sediminis</name>
    <dbReference type="NCBI Taxonomy" id="2803949"/>
    <lineage>
        <taxon>Bacteria</taxon>
        <taxon>Pseudomonadati</taxon>
        <taxon>Bacteroidota</taxon>
        <taxon>Cytophagia</taxon>
        <taxon>Cytophagales</taxon>
        <taxon>Fulvivirgaceae</taxon>
        <taxon>Fulvivirga</taxon>
    </lineage>
</organism>
<evidence type="ECO:0000256" key="6">
    <source>
        <dbReference type="ARBA" id="ARBA00023077"/>
    </source>
</evidence>
<comment type="caution">
    <text evidence="14">The sequence shown here is derived from an EMBL/GenBank/DDBJ whole genome shotgun (WGS) entry which is preliminary data.</text>
</comment>
<dbReference type="InterPro" id="IPR012910">
    <property type="entry name" value="Plug_dom"/>
</dbReference>
<dbReference type="PANTHER" id="PTHR30069">
    <property type="entry name" value="TONB-DEPENDENT OUTER MEMBRANE RECEPTOR"/>
    <property type="match status" value="1"/>
</dbReference>
<evidence type="ECO:0000256" key="11">
    <source>
        <dbReference type="RuleBase" id="RU003357"/>
    </source>
</evidence>